<organism evidence="2 3">
    <name type="scientific">Scyliorhinus torazame</name>
    <name type="common">Cloudy catshark</name>
    <name type="synonym">Catulus torazame</name>
    <dbReference type="NCBI Taxonomy" id="75743"/>
    <lineage>
        <taxon>Eukaryota</taxon>
        <taxon>Metazoa</taxon>
        <taxon>Chordata</taxon>
        <taxon>Craniata</taxon>
        <taxon>Vertebrata</taxon>
        <taxon>Chondrichthyes</taxon>
        <taxon>Elasmobranchii</taxon>
        <taxon>Galeomorphii</taxon>
        <taxon>Galeoidea</taxon>
        <taxon>Carcharhiniformes</taxon>
        <taxon>Scyliorhinidae</taxon>
        <taxon>Scyliorhinus</taxon>
    </lineage>
</organism>
<gene>
    <name evidence="2" type="ORF">scyTo_0006700</name>
</gene>
<dbReference type="Proteomes" id="UP000288216">
    <property type="component" value="Unassembled WGS sequence"/>
</dbReference>
<reference evidence="2 3" key="1">
    <citation type="journal article" date="2018" name="Nat. Ecol. Evol.">
        <title>Shark genomes provide insights into elasmobranch evolution and the origin of vertebrates.</title>
        <authorList>
            <person name="Hara Y"/>
            <person name="Yamaguchi K"/>
            <person name="Onimaru K"/>
            <person name="Kadota M"/>
            <person name="Koyanagi M"/>
            <person name="Keeley SD"/>
            <person name="Tatsumi K"/>
            <person name="Tanaka K"/>
            <person name="Motone F"/>
            <person name="Kageyama Y"/>
            <person name="Nozu R"/>
            <person name="Adachi N"/>
            <person name="Nishimura O"/>
            <person name="Nakagawa R"/>
            <person name="Tanegashima C"/>
            <person name="Kiyatake I"/>
            <person name="Matsumoto R"/>
            <person name="Murakumo K"/>
            <person name="Nishida K"/>
            <person name="Terakita A"/>
            <person name="Kuratani S"/>
            <person name="Sato K"/>
            <person name="Hyodo S Kuraku.S."/>
        </authorList>
    </citation>
    <scope>NUCLEOTIDE SEQUENCE [LARGE SCALE GENOMIC DNA]</scope>
</reference>
<evidence type="ECO:0000313" key="2">
    <source>
        <dbReference type="EMBL" id="GCB73272.1"/>
    </source>
</evidence>
<keyword evidence="3" id="KW-1185">Reference proteome</keyword>
<evidence type="ECO:0000313" key="3">
    <source>
        <dbReference type="Proteomes" id="UP000288216"/>
    </source>
</evidence>
<protein>
    <submittedName>
        <fullName evidence="2">Uncharacterized protein</fullName>
    </submittedName>
</protein>
<sequence>MELPVNAVERGRAGYLGTANRHRISVHKLREVTSLCGGEESVYIPPALPVNKPRSDKSASDTEVSKGTSPPGHVIDFRKKSTGDHAQKAINENKLPQWVRNCLISYELSSVALSLLNNLL</sequence>
<accession>A0A401PJH3</accession>
<dbReference type="AlphaFoldDB" id="A0A401PJH3"/>
<feature type="compositionally biased region" description="Basic and acidic residues" evidence="1">
    <location>
        <begin position="53"/>
        <end position="64"/>
    </location>
</feature>
<name>A0A401PJH3_SCYTO</name>
<feature type="region of interest" description="Disordered" evidence="1">
    <location>
        <begin position="44"/>
        <end position="85"/>
    </location>
</feature>
<feature type="compositionally biased region" description="Basic and acidic residues" evidence="1">
    <location>
        <begin position="75"/>
        <end position="85"/>
    </location>
</feature>
<dbReference type="EMBL" id="BFAA01002304">
    <property type="protein sequence ID" value="GCB73272.1"/>
    <property type="molecule type" value="Genomic_DNA"/>
</dbReference>
<evidence type="ECO:0000256" key="1">
    <source>
        <dbReference type="SAM" id="MobiDB-lite"/>
    </source>
</evidence>
<comment type="caution">
    <text evidence="2">The sequence shown here is derived from an EMBL/GenBank/DDBJ whole genome shotgun (WGS) entry which is preliminary data.</text>
</comment>
<proteinExistence type="predicted"/>